<dbReference type="InterPro" id="IPR003661">
    <property type="entry name" value="HisK_dim/P_dom"/>
</dbReference>
<dbReference type="InterPro" id="IPR036097">
    <property type="entry name" value="HisK_dim/P_sf"/>
</dbReference>
<evidence type="ECO:0000256" key="2">
    <source>
        <dbReference type="ARBA" id="ARBA00012438"/>
    </source>
</evidence>
<dbReference type="Pfam" id="PF13424">
    <property type="entry name" value="TPR_12"/>
    <property type="match status" value="2"/>
</dbReference>
<evidence type="ECO:0000313" key="11">
    <source>
        <dbReference type="EMBL" id="TQV89473.1"/>
    </source>
</evidence>
<comment type="catalytic activity">
    <reaction evidence="1">
        <text>ATP + protein L-histidine = ADP + protein N-phospho-L-histidine.</text>
        <dbReference type="EC" id="2.7.13.3"/>
    </reaction>
</comment>
<dbReference type="GO" id="GO:0004721">
    <property type="term" value="F:phosphoprotein phosphatase activity"/>
    <property type="evidence" value="ECO:0007669"/>
    <property type="project" value="TreeGrafter"/>
</dbReference>
<protein>
    <recommendedName>
        <fullName evidence="2">histidine kinase</fullName>
        <ecNumber evidence="2">2.7.13.3</ecNumber>
    </recommendedName>
</protein>
<keyword evidence="7" id="KW-0802">TPR repeat</keyword>
<feature type="coiled-coil region" evidence="8">
    <location>
        <begin position="439"/>
        <end position="509"/>
    </location>
</feature>
<keyword evidence="6" id="KW-0902">Two-component regulatory system</keyword>
<feature type="repeat" description="TPR" evidence="7">
    <location>
        <begin position="226"/>
        <end position="259"/>
    </location>
</feature>
<dbReference type="Gene3D" id="3.30.565.10">
    <property type="entry name" value="Histidine kinase-like ATPase, C-terminal domain"/>
    <property type="match status" value="1"/>
</dbReference>
<dbReference type="InterPro" id="IPR003594">
    <property type="entry name" value="HATPase_dom"/>
</dbReference>
<keyword evidence="5" id="KW-0418">Kinase</keyword>
<feature type="repeat" description="TPR" evidence="7">
    <location>
        <begin position="346"/>
        <end position="379"/>
    </location>
</feature>
<dbReference type="Proteomes" id="UP000315439">
    <property type="component" value="Unassembled WGS sequence"/>
</dbReference>
<evidence type="ECO:0000256" key="9">
    <source>
        <dbReference type="SAM" id="Phobius"/>
    </source>
</evidence>
<dbReference type="OrthoDB" id="9804645at2"/>
<dbReference type="Pfam" id="PF00512">
    <property type="entry name" value="HisKA"/>
    <property type="match status" value="1"/>
</dbReference>
<feature type="transmembrane region" description="Helical" evidence="9">
    <location>
        <begin position="12"/>
        <end position="33"/>
    </location>
</feature>
<dbReference type="PRINTS" id="PR00344">
    <property type="entry name" value="BCTRLSENSOR"/>
</dbReference>
<feature type="domain" description="Histidine kinase" evidence="10">
    <location>
        <begin position="513"/>
        <end position="729"/>
    </location>
</feature>
<dbReference type="SUPFAM" id="SSF55874">
    <property type="entry name" value="ATPase domain of HSP90 chaperone/DNA topoisomerase II/histidine kinase"/>
    <property type="match status" value="1"/>
</dbReference>
<dbReference type="EMBL" id="VIKS01000001">
    <property type="protein sequence ID" value="TQV89473.1"/>
    <property type="molecule type" value="Genomic_DNA"/>
</dbReference>
<keyword evidence="12" id="KW-1185">Reference proteome</keyword>
<evidence type="ECO:0000256" key="8">
    <source>
        <dbReference type="SAM" id="Coils"/>
    </source>
</evidence>
<dbReference type="AlphaFoldDB" id="A0A545UJ63"/>
<evidence type="ECO:0000256" key="4">
    <source>
        <dbReference type="ARBA" id="ARBA00022679"/>
    </source>
</evidence>
<dbReference type="CDD" id="cd00082">
    <property type="entry name" value="HisKA"/>
    <property type="match status" value="1"/>
</dbReference>
<gene>
    <name evidence="11" type="ORF">FLL46_00915</name>
</gene>
<evidence type="ECO:0000256" key="6">
    <source>
        <dbReference type="ARBA" id="ARBA00023012"/>
    </source>
</evidence>
<evidence type="ECO:0000256" key="1">
    <source>
        <dbReference type="ARBA" id="ARBA00000085"/>
    </source>
</evidence>
<dbReference type="PROSITE" id="PS50005">
    <property type="entry name" value="TPR"/>
    <property type="match status" value="2"/>
</dbReference>
<dbReference type="Gene3D" id="1.25.40.10">
    <property type="entry name" value="Tetratricopeptide repeat domain"/>
    <property type="match status" value="3"/>
</dbReference>
<keyword evidence="3" id="KW-0597">Phosphoprotein</keyword>
<dbReference type="InterPro" id="IPR005467">
    <property type="entry name" value="His_kinase_dom"/>
</dbReference>
<dbReference type="Gene3D" id="1.10.287.130">
    <property type="match status" value="1"/>
</dbReference>
<dbReference type="PANTHER" id="PTHR45453">
    <property type="entry name" value="PHOSPHATE REGULON SENSOR PROTEIN PHOR"/>
    <property type="match status" value="1"/>
</dbReference>
<reference evidence="11 12" key="1">
    <citation type="submission" date="2019-07" db="EMBL/GenBank/DDBJ databases">
        <title>Draft genome for Aliikangiella sp. M105.</title>
        <authorList>
            <person name="Wang G."/>
        </authorList>
    </citation>
    <scope>NUCLEOTIDE SEQUENCE [LARGE SCALE GENOMIC DNA]</scope>
    <source>
        <strain evidence="11 12">M105</strain>
    </source>
</reference>
<evidence type="ECO:0000256" key="5">
    <source>
        <dbReference type="ARBA" id="ARBA00022777"/>
    </source>
</evidence>
<keyword evidence="4" id="KW-0808">Transferase</keyword>
<dbReference type="InterPro" id="IPR011990">
    <property type="entry name" value="TPR-like_helical_dom_sf"/>
</dbReference>
<evidence type="ECO:0000259" key="10">
    <source>
        <dbReference type="PROSITE" id="PS50109"/>
    </source>
</evidence>
<dbReference type="Pfam" id="PF02518">
    <property type="entry name" value="HATPase_c"/>
    <property type="match status" value="1"/>
</dbReference>
<dbReference type="GO" id="GO:0005886">
    <property type="term" value="C:plasma membrane"/>
    <property type="evidence" value="ECO:0007669"/>
    <property type="project" value="TreeGrafter"/>
</dbReference>
<evidence type="ECO:0000256" key="7">
    <source>
        <dbReference type="PROSITE-ProRule" id="PRU00339"/>
    </source>
</evidence>
<dbReference type="SMART" id="SM00028">
    <property type="entry name" value="TPR"/>
    <property type="match status" value="5"/>
</dbReference>
<dbReference type="InterPro" id="IPR004358">
    <property type="entry name" value="Sig_transdc_His_kin-like_C"/>
</dbReference>
<dbReference type="InterPro" id="IPR019734">
    <property type="entry name" value="TPR_rpt"/>
</dbReference>
<keyword evidence="8" id="KW-0175">Coiled coil</keyword>
<feature type="transmembrane region" description="Helical" evidence="9">
    <location>
        <begin position="467"/>
        <end position="484"/>
    </location>
</feature>
<dbReference type="SUPFAM" id="SSF47384">
    <property type="entry name" value="Homodimeric domain of signal transducing histidine kinase"/>
    <property type="match status" value="1"/>
</dbReference>
<organism evidence="11 12">
    <name type="scientific">Aliikangiella coralliicola</name>
    <dbReference type="NCBI Taxonomy" id="2592383"/>
    <lineage>
        <taxon>Bacteria</taxon>
        <taxon>Pseudomonadati</taxon>
        <taxon>Pseudomonadota</taxon>
        <taxon>Gammaproteobacteria</taxon>
        <taxon>Oceanospirillales</taxon>
        <taxon>Pleioneaceae</taxon>
        <taxon>Aliikangiella</taxon>
    </lineage>
</organism>
<dbReference type="GO" id="GO:0000155">
    <property type="term" value="F:phosphorelay sensor kinase activity"/>
    <property type="evidence" value="ECO:0007669"/>
    <property type="project" value="InterPro"/>
</dbReference>
<dbReference type="InterPro" id="IPR050351">
    <property type="entry name" value="BphY/WalK/GraS-like"/>
</dbReference>
<keyword evidence="9" id="KW-1133">Transmembrane helix</keyword>
<comment type="caution">
    <text evidence="11">The sequence shown here is derived from an EMBL/GenBank/DDBJ whole genome shotgun (WGS) entry which is preliminary data.</text>
</comment>
<accession>A0A545UJ63</accession>
<dbReference type="InterPro" id="IPR036890">
    <property type="entry name" value="HATPase_C_sf"/>
</dbReference>
<evidence type="ECO:0000256" key="3">
    <source>
        <dbReference type="ARBA" id="ARBA00022553"/>
    </source>
</evidence>
<dbReference type="SMART" id="SM00388">
    <property type="entry name" value="HisKA"/>
    <property type="match status" value="1"/>
</dbReference>
<dbReference type="GO" id="GO:0016036">
    <property type="term" value="P:cellular response to phosphate starvation"/>
    <property type="evidence" value="ECO:0007669"/>
    <property type="project" value="TreeGrafter"/>
</dbReference>
<dbReference type="SMART" id="SM00387">
    <property type="entry name" value="HATPase_c"/>
    <property type="match status" value="1"/>
</dbReference>
<dbReference type="EC" id="2.7.13.3" evidence="2"/>
<keyword evidence="9" id="KW-0472">Membrane</keyword>
<sequence length="733" mass="84214">MIYSYLSFKPFFLRYLLRVFSVKYFTLLFILIFSTLTEARDKPERVKNYEAQLATAEGIERISPLAELAKYYAYENPESSIRYASEALELITAHKDFSRAMFTHHYLVLAYYNAGKFDLMEKQLEIYAEVAKSVAEKDELAMLNKDYAYLYSRRDSNYTKAIPYLIKALELYRQMPPETDNINAAIGGTLNDIGLMNYYNDNFDKALEYYTKALNTVGYQNTVYVVRTLGNIALIHRQYQRYDEALDYYFRALALARKHKSYNRIAEQLINITATHVQKKDYVSALTSIKEAKELNQSIGDMRNKFQISRYTGEIYKGQKDYESAVEHLNSALKIATEMKTPRFVAESEMALGNVYIEKENYQSAIVHFQKALNIGKELEFESLTMNAHLDLSKAFRAVGNTDKAYENLKDHYRLKEIRLDEGRVKKLAELEEQFKAEQRESEIQILTKENELKSLQIERQTYQRNMWIAGLVLLAFVSFFLFYRQSQKRKITAERAEMMAELVEKKNQLLADVSHELRTPLTVLQLKVEALQHNLVEDVNASYDGLMTKIGDINHMISDIYQLAQSDIGALKLDLKENNCKQTFGSWMEEFSSVVKAKDFKWQQELNIAEEVCAIFDEARIKQVINNLINNSLAYTDAPGKILFTANIADKWLVIKLEDSSPGVPPALHQKIFERLFRVESSRSRSTGGSGLGLSICKSIVDAHQGKIFAADSPQGGLSITIQLPVSKGRAH</sequence>
<keyword evidence="9" id="KW-0812">Transmembrane</keyword>
<dbReference type="Pfam" id="PF13181">
    <property type="entry name" value="TPR_8"/>
    <property type="match status" value="1"/>
</dbReference>
<dbReference type="PROSITE" id="PS50109">
    <property type="entry name" value="HIS_KIN"/>
    <property type="match status" value="1"/>
</dbReference>
<proteinExistence type="predicted"/>
<dbReference type="SUPFAM" id="SSF48452">
    <property type="entry name" value="TPR-like"/>
    <property type="match status" value="2"/>
</dbReference>
<name>A0A545UJ63_9GAMM</name>
<evidence type="ECO:0000313" key="12">
    <source>
        <dbReference type="Proteomes" id="UP000315439"/>
    </source>
</evidence>
<dbReference type="PANTHER" id="PTHR45453:SF1">
    <property type="entry name" value="PHOSPHATE REGULON SENSOR PROTEIN PHOR"/>
    <property type="match status" value="1"/>
</dbReference>